<accession>A0A4C1YPH2</accession>
<comment type="caution">
    <text evidence="2">The sequence shown here is derived from an EMBL/GenBank/DDBJ whole genome shotgun (WGS) entry which is preliminary data.</text>
</comment>
<evidence type="ECO:0000313" key="2">
    <source>
        <dbReference type="EMBL" id="GBP78361.1"/>
    </source>
</evidence>
<name>A0A4C1YPH2_EUMVA</name>
<gene>
    <name evidence="2" type="ORF">EVAR_9369_1</name>
</gene>
<evidence type="ECO:0000256" key="1">
    <source>
        <dbReference type="SAM" id="MobiDB-lite"/>
    </source>
</evidence>
<organism evidence="2 3">
    <name type="scientific">Eumeta variegata</name>
    <name type="common">Bagworm moth</name>
    <name type="synonym">Eumeta japonica</name>
    <dbReference type="NCBI Taxonomy" id="151549"/>
    <lineage>
        <taxon>Eukaryota</taxon>
        <taxon>Metazoa</taxon>
        <taxon>Ecdysozoa</taxon>
        <taxon>Arthropoda</taxon>
        <taxon>Hexapoda</taxon>
        <taxon>Insecta</taxon>
        <taxon>Pterygota</taxon>
        <taxon>Neoptera</taxon>
        <taxon>Endopterygota</taxon>
        <taxon>Lepidoptera</taxon>
        <taxon>Glossata</taxon>
        <taxon>Ditrysia</taxon>
        <taxon>Tineoidea</taxon>
        <taxon>Psychidae</taxon>
        <taxon>Oiketicinae</taxon>
        <taxon>Eumeta</taxon>
    </lineage>
</organism>
<reference evidence="2 3" key="1">
    <citation type="journal article" date="2019" name="Commun. Biol.">
        <title>The bagworm genome reveals a unique fibroin gene that provides high tensile strength.</title>
        <authorList>
            <person name="Kono N."/>
            <person name="Nakamura H."/>
            <person name="Ohtoshi R."/>
            <person name="Tomita M."/>
            <person name="Numata K."/>
            <person name="Arakawa K."/>
        </authorList>
    </citation>
    <scope>NUCLEOTIDE SEQUENCE [LARGE SCALE GENOMIC DNA]</scope>
</reference>
<keyword evidence="3" id="KW-1185">Reference proteome</keyword>
<dbReference type="Proteomes" id="UP000299102">
    <property type="component" value="Unassembled WGS sequence"/>
</dbReference>
<feature type="region of interest" description="Disordered" evidence="1">
    <location>
        <begin position="1"/>
        <end position="33"/>
    </location>
</feature>
<evidence type="ECO:0000313" key="3">
    <source>
        <dbReference type="Proteomes" id="UP000299102"/>
    </source>
</evidence>
<proteinExistence type="predicted"/>
<sequence length="129" mass="14282">MSTIPTRSPSARPPCPCPPTLLEPRRGSSLARAASAPRSLRALRRSSRRVRPSFSLVLDQIFVFAMGQTFLIRNSCFCADAGFLSIAKRYTVDTCCIFVHATQFSETVQSTDVVHTGRVTYPRCLLLIC</sequence>
<protein>
    <submittedName>
        <fullName evidence="2">Uncharacterized protein</fullName>
    </submittedName>
</protein>
<dbReference type="EMBL" id="BGZK01001366">
    <property type="protein sequence ID" value="GBP78361.1"/>
    <property type="molecule type" value="Genomic_DNA"/>
</dbReference>
<feature type="compositionally biased region" description="Low complexity" evidence="1">
    <location>
        <begin position="1"/>
        <end position="10"/>
    </location>
</feature>
<feature type="compositionally biased region" description="Pro residues" evidence="1">
    <location>
        <begin position="11"/>
        <end position="21"/>
    </location>
</feature>
<dbReference type="AlphaFoldDB" id="A0A4C1YPH2"/>